<keyword evidence="1" id="KW-0479">Metal-binding</keyword>
<protein>
    <submittedName>
        <fullName evidence="3">Sirohydrochlorin chelatase</fullName>
    </submittedName>
</protein>
<dbReference type="Proteomes" id="UP001589700">
    <property type="component" value="Unassembled WGS sequence"/>
</dbReference>
<dbReference type="InterPro" id="IPR050963">
    <property type="entry name" value="Sirohydro_Cobaltochel/CbiX"/>
</dbReference>
<evidence type="ECO:0000256" key="2">
    <source>
        <dbReference type="ARBA" id="ARBA00023239"/>
    </source>
</evidence>
<evidence type="ECO:0000313" key="3">
    <source>
        <dbReference type="EMBL" id="MFB9258970.1"/>
    </source>
</evidence>
<organism evidence="3 4">
    <name type="scientific">Dietzia aerolata</name>
    <dbReference type="NCBI Taxonomy" id="595984"/>
    <lineage>
        <taxon>Bacteria</taxon>
        <taxon>Bacillati</taxon>
        <taxon>Actinomycetota</taxon>
        <taxon>Actinomycetes</taxon>
        <taxon>Mycobacteriales</taxon>
        <taxon>Dietziaceae</taxon>
        <taxon>Dietzia</taxon>
    </lineage>
</organism>
<accession>A0ABV5JPV2</accession>
<dbReference type="PANTHER" id="PTHR33542:SF5">
    <property type="entry name" value="FERROCHELATASE CHE1"/>
    <property type="match status" value="1"/>
</dbReference>
<dbReference type="Pfam" id="PF01903">
    <property type="entry name" value="CbiX"/>
    <property type="match status" value="2"/>
</dbReference>
<evidence type="ECO:0000313" key="4">
    <source>
        <dbReference type="Proteomes" id="UP001589700"/>
    </source>
</evidence>
<keyword evidence="2" id="KW-0456">Lyase</keyword>
<proteinExistence type="predicted"/>
<dbReference type="SUPFAM" id="SSF53800">
    <property type="entry name" value="Chelatase"/>
    <property type="match status" value="1"/>
</dbReference>
<dbReference type="PANTHER" id="PTHR33542">
    <property type="entry name" value="SIROHYDROCHLORIN FERROCHELATASE, CHLOROPLASTIC"/>
    <property type="match status" value="1"/>
</dbReference>
<evidence type="ECO:0000256" key="1">
    <source>
        <dbReference type="ARBA" id="ARBA00022723"/>
    </source>
</evidence>
<keyword evidence="4" id="KW-1185">Reference proteome</keyword>
<name>A0ABV5JPV2_9ACTN</name>
<comment type="caution">
    <text evidence="3">The sequence shown here is derived from an EMBL/GenBank/DDBJ whole genome shotgun (WGS) entry which is preliminary data.</text>
</comment>
<dbReference type="Gene3D" id="3.40.50.1400">
    <property type="match status" value="2"/>
</dbReference>
<reference evidence="3 4" key="1">
    <citation type="submission" date="2024-09" db="EMBL/GenBank/DDBJ databases">
        <authorList>
            <person name="Sun Q."/>
            <person name="Mori K."/>
        </authorList>
    </citation>
    <scope>NUCLEOTIDE SEQUENCE [LARGE SCALE GENOMIC DNA]</scope>
    <source>
        <strain evidence="3 4">CCM 7659</strain>
    </source>
</reference>
<dbReference type="EMBL" id="JBHMDY010000002">
    <property type="protein sequence ID" value="MFB9258970.1"/>
    <property type="molecule type" value="Genomic_DNA"/>
</dbReference>
<dbReference type="RefSeq" id="WP_380023084.1">
    <property type="nucleotide sequence ID" value="NZ_JBHMDY010000002.1"/>
</dbReference>
<dbReference type="InterPro" id="IPR002762">
    <property type="entry name" value="CbiX-like"/>
</dbReference>
<gene>
    <name evidence="3" type="ORF">ACFFVD_04075</name>
</gene>
<sequence>MTTPTPPTPTPAQHSAGPRPRLLLVAHGTRSSAGRRELSRLLLETRKRFAGADGGARPATTPVECRMAWVDVQTPGPDKVLADGVPTVVIPAFLARGYHVTEDVAGACRDAPGPVALTPHLGAEPEIVRALVQRLAESGGTGAFGADAVVLGAAGSRDEASQAETRELAATMSEILGVPVTGAFASTAAPTATDAVAALRADGHRRIAMLTHLLAPGFFADRLANAGADLATPPLGAHPEIIDLLVRRYREYENEVGVDPAGQ</sequence>